<keyword evidence="3" id="KW-1185">Reference proteome</keyword>
<accession>A0AAV3U228</accession>
<feature type="signal peptide" evidence="1">
    <location>
        <begin position="1"/>
        <end position="24"/>
    </location>
</feature>
<sequence>MKPVSACKPTLLAAALSFAMPSLAEDVRSMGMGGTGVASANGDTAAIMNPALMTGGPLQAGWSFVGPSLVVEASDRHDIADTVDDMTDAYDELDLAIQMQDVSSSEAYKDAFLQELAELDNKPVTLKVNTELALTMPLGEMNLALGGRSTLDVTVIADYVSDDETLIENAIISGNADLLEDSASSVTGVGVVVSEAYVALAHGATWQDQQLSFSVAPKYQELQTIYYKSTAGSYDQDDLDADDYVASESGFNLDLGMAYYITPKVNAGLTLRNVLGGDYDTIAPGTISPRYAADEPLRYELNPKATVGVAYNGSMLTLAADLDLTEDSGFAGYDRAQFARLGAELNFWNWAAVRVGYRHDMNDVQENVVTAGLAFSPFNTFHFGLSSSYSENNTAGVGAEFKLTL</sequence>
<protein>
    <submittedName>
        <fullName evidence="2">Conjugal transfer protein TraF</fullName>
    </submittedName>
</protein>
<comment type="caution">
    <text evidence="2">The sequence shown here is derived from an EMBL/GenBank/DDBJ whole genome shotgun (WGS) entry which is preliminary data.</text>
</comment>
<evidence type="ECO:0000313" key="2">
    <source>
        <dbReference type="EMBL" id="GAA4941422.1"/>
    </source>
</evidence>
<proteinExistence type="predicted"/>
<dbReference type="SUPFAM" id="SSF56935">
    <property type="entry name" value="Porins"/>
    <property type="match status" value="1"/>
</dbReference>
<dbReference type="InterPro" id="IPR032811">
    <property type="entry name" value="Put_conjugal_transfer"/>
</dbReference>
<feature type="chain" id="PRO_5043741400" evidence="1">
    <location>
        <begin position="25"/>
        <end position="405"/>
    </location>
</feature>
<dbReference type="Pfam" id="PF13729">
    <property type="entry name" value="TraF_2"/>
    <property type="match status" value="1"/>
</dbReference>
<gene>
    <name evidence="2" type="ORF">GCM10025791_19830</name>
</gene>
<evidence type="ECO:0000256" key="1">
    <source>
        <dbReference type="SAM" id="SignalP"/>
    </source>
</evidence>
<organism evidence="2 3">
    <name type="scientific">Halioxenophilus aromaticivorans</name>
    <dbReference type="NCBI Taxonomy" id="1306992"/>
    <lineage>
        <taxon>Bacteria</taxon>
        <taxon>Pseudomonadati</taxon>
        <taxon>Pseudomonadota</taxon>
        <taxon>Gammaproteobacteria</taxon>
        <taxon>Alteromonadales</taxon>
        <taxon>Alteromonadaceae</taxon>
        <taxon>Halioxenophilus</taxon>
    </lineage>
</organism>
<name>A0AAV3U228_9ALTE</name>
<dbReference type="Gene3D" id="2.40.160.60">
    <property type="entry name" value="Outer membrane protein transport protein (OMPP1/FadL/TodX)"/>
    <property type="match status" value="1"/>
</dbReference>
<dbReference type="EMBL" id="BAABLX010000012">
    <property type="protein sequence ID" value="GAA4941422.1"/>
    <property type="molecule type" value="Genomic_DNA"/>
</dbReference>
<dbReference type="AlphaFoldDB" id="A0AAV3U228"/>
<keyword evidence="1" id="KW-0732">Signal</keyword>
<reference evidence="3" key="1">
    <citation type="journal article" date="2019" name="Int. J. Syst. Evol. Microbiol.">
        <title>The Global Catalogue of Microorganisms (GCM) 10K type strain sequencing project: providing services to taxonomists for standard genome sequencing and annotation.</title>
        <authorList>
            <consortium name="The Broad Institute Genomics Platform"/>
            <consortium name="The Broad Institute Genome Sequencing Center for Infectious Disease"/>
            <person name="Wu L."/>
            <person name="Ma J."/>
        </authorList>
    </citation>
    <scope>NUCLEOTIDE SEQUENCE [LARGE SCALE GENOMIC DNA]</scope>
    <source>
        <strain evidence="3">JCM 19134</strain>
    </source>
</reference>
<dbReference type="Proteomes" id="UP001409585">
    <property type="component" value="Unassembled WGS sequence"/>
</dbReference>
<evidence type="ECO:0000313" key="3">
    <source>
        <dbReference type="Proteomes" id="UP001409585"/>
    </source>
</evidence>